<dbReference type="OrthoDB" id="447842at2759"/>
<dbReference type="EMBL" id="HG673746">
    <property type="protein sequence ID" value="CDJ36958.1"/>
    <property type="molecule type" value="Genomic_DNA"/>
</dbReference>
<feature type="compositionally biased region" description="Low complexity" evidence="1">
    <location>
        <begin position="781"/>
        <end position="792"/>
    </location>
</feature>
<evidence type="ECO:0000256" key="1">
    <source>
        <dbReference type="SAM" id="MobiDB-lite"/>
    </source>
</evidence>
<name>U6KND7_EIMTE</name>
<sequence length="904" mass="100497">MSEGSFVFPVKQIGEAAPHQGSPFFKRLVPYSGQQWHRLWMWGTHVQLQQQQQQEKKQLLHDTVALGMRKVKSSQCSISTMASGKTATSTNGNSNSGSNGTSLDLGISGSKVTSGASFAARSSSSGNNNSLISSGISSQLRLGSYPVLISSRYTLPLTEGPFTSSSSNLCLRETAAPTHATVACEKHSEPSAACFQSQQENKQPREQQRRREQPEQHRAEQQQEQHHQEHLQGQHLEKFMQIARKQDQLRGHDRDYVSRPTQQRQQQVNRQRQQQHSKEHQRIKCKQESKEKQQQRQHAESQDSVQTNPPSGALPVHPPLAASEHESRHFSVAAAACLSGIGSSSSNSGSTVSDNKDRHTVDLPSEALDAAAAAMRGVSEQVRLARLRLQEERLKQHHHMQQLQQRMKPQPKQQLHRKAVEVLAVASPPPPRRHSRNCRLDEGSYYTFKSARVNGVTVELKNREEVAASIHRLHCEYGIPLCREFGFRYFMLAEQHPLHRKAGSVIRKPFNNTKDRHDALHQRAASKSGRSVRPATAAAPNNSNSGQKVSTKWSYSIRIRIRQLQRPQELLQLPTQLGIFFHELAHLRFMNHGVGFACLLARIFRYATERGLFEPGCESELPSPWLWERVVFYCGGFVSDAVLQQLLLADPKARAAAGTACDLEAAPTVAAQPRLQEKETADSMQPGFEEKSTSCAYPSAAPSSRSSVVGAAPGEAVTSCEKPSEKTRSSLMLHEAARIQTKSLRVQQQQRHKPRRPSCSGTFQFTNLHPTGSTYKTAGRSASSSMINSSVSAPRRSPGKLSTCAPQTELSLQQEKQQKQKPQATREQQQLQQQSLKRRSSSQSSNSSSGMKQHVSQFSQQRKREANVPRILPVPIKRGSPRAIARRTVPPSACAEVTSRAGAR</sequence>
<dbReference type="VEuPathDB" id="ToxoDB:ETH2_0818000"/>
<evidence type="ECO:0000313" key="2">
    <source>
        <dbReference type="EMBL" id="CDJ36958.1"/>
    </source>
</evidence>
<dbReference type="AlphaFoldDB" id="U6KND7"/>
<reference evidence="2" key="1">
    <citation type="submission" date="2013-10" db="EMBL/GenBank/DDBJ databases">
        <title>Genomic analysis of the causative agents of coccidiosis in chickens.</title>
        <authorList>
            <person name="Reid A.J."/>
            <person name="Blake D."/>
            <person name="Billington K."/>
            <person name="Browne H."/>
            <person name="Dunn M."/>
            <person name="Hung S."/>
            <person name="Kawahara F."/>
            <person name="Miranda-Saavedra D."/>
            <person name="Mourier T."/>
            <person name="Nagra H."/>
            <person name="Otto T.D."/>
            <person name="Rawlings N."/>
            <person name="Sanchez A."/>
            <person name="Sanders M."/>
            <person name="Subramaniam C."/>
            <person name="Tay Y."/>
            <person name="Dear P."/>
            <person name="Doerig C."/>
            <person name="Gruber A."/>
            <person name="Parkinson J."/>
            <person name="Shirley M."/>
            <person name="Wan K.L."/>
            <person name="Berriman M."/>
            <person name="Tomley F."/>
            <person name="Pain A."/>
        </authorList>
    </citation>
    <scope>NUCLEOTIDE SEQUENCE [LARGE SCALE GENOMIC DNA]</scope>
    <source>
        <strain evidence="2">Houghton</strain>
    </source>
</reference>
<dbReference type="OMA" id="RIFRYAT"/>
<keyword evidence="3" id="KW-1185">Reference proteome</keyword>
<feature type="compositionally biased region" description="Low complexity" evidence="1">
    <location>
        <begin position="83"/>
        <end position="102"/>
    </location>
</feature>
<feature type="compositionally biased region" description="Basic and acidic residues" evidence="1">
    <location>
        <begin position="248"/>
        <end position="257"/>
    </location>
</feature>
<reference evidence="2" key="2">
    <citation type="submission" date="2013-10" db="EMBL/GenBank/DDBJ databases">
        <authorList>
            <person name="Aslett M."/>
        </authorList>
    </citation>
    <scope>NUCLEOTIDE SEQUENCE [LARGE SCALE GENOMIC DNA]</scope>
    <source>
        <strain evidence="2">Houghton</strain>
    </source>
</reference>
<feature type="compositionally biased region" description="Low complexity" evidence="1">
    <location>
        <begin position="820"/>
        <end position="849"/>
    </location>
</feature>
<evidence type="ECO:0008006" key="4">
    <source>
        <dbReference type="Google" id="ProtNLM"/>
    </source>
</evidence>
<feature type="region of interest" description="Disordered" evidence="1">
    <location>
        <begin position="191"/>
        <end position="232"/>
    </location>
</feature>
<feature type="compositionally biased region" description="Basic and acidic residues" evidence="1">
    <location>
        <begin position="276"/>
        <end position="301"/>
    </location>
</feature>
<dbReference type="RefSeq" id="XP_013227796.1">
    <property type="nucleotide sequence ID" value="XM_013372342.1"/>
</dbReference>
<feature type="compositionally biased region" description="Low complexity" evidence="1">
    <location>
        <begin position="262"/>
        <end position="272"/>
    </location>
</feature>
<feature type="compositionally biased region" description="Low complexity" evidence="1">
    <location>
        <begin position="534"/>
        <end position="545"/>
    </location>
</feature>
<feature type="region of interest" description="Disordered" evidence="1">
    <location>
        <begin position="743"/>
        <end position="904"/>
    </location>
</feature>
<organism evidence="2 3">
    <name type="scientific">Eimeria tenella</name>
    <name type="common">Coccidian parasite</name>
    <dbReference type="NCBI Taxonomy" id="5802"/>
    <lineage>
        <taxon>Eukaryota</taxon>
        <taxon>Sar</taxon>
        <taxon>Alveolata</taxon>
        <taxon>Apicomplexa</taxon>
        <taxon>Conoidasida</taxon>
        <taxon>Coccidia</taxon>
        <taxon>Eucoccidiorida</taxon>
        <taxon>Eimeriorina</taxon>
        <taxon>Eimeriidae</taxon>
        <taxon>Eimeria</taxon>
    </lineage>
</organism>
<feature type="compositionally biased region" description="Polar residues" evidence="1">
    <location>
        <begin position="850"/>
        <end position="860"/>
    </location>
</feature>
<feature type="compositionally biased region" description="Basic and acidic residues" evidence="1">
    <location>
        <begin position="202"/>
        <end position="232"/>
    </location>
</feature>
<gene>
    <name evidence="2" type="ORF">ETH_00004755</name>
</gene>
<evidence type="ECO:0000313" key="3">
    <source>
        <dbReference type="Proteomes" id="UP000030747"/>
    </source>
</evidence>
<feature type="region of interest" description="Disordered" evidence="1">
    <location>
        <begin position="82"/>
        <end position="102"/>
    </location>
</feature>
<protein>
    <recommendedName>
        <fullName evidence="4">WLM domain-containing protein</fullName>
    </recommendedName>
</protein>
<feature type="compositionally biased region" description="Polar residues" evidence="1">
    <location>
        <begin position="759"/>
        <end position="776"/>
    </location>
</feature>
<dbReference type="VEuPathDB" id="ToxoDB:ETH_00004755"/>
<proteinExistence type="predicted"/>
<feature type="region of interest" description="Disordered" evidence="1">
    <location>
        <begin position="518"/>
        <end position="548"/>
    </location>
</feature>
<feature type="region of interest" description="Disordered" evidence="1">
    <location>
        <begin position="248"/>
        <end position="327"/>
    </location>
</feature>
<dbReference type="GeneID" id="25250159"/>
<accession>U6KND7</accession>
<feature type="region of interest" description="Disordered" evidence="1">
    <location>
        <begin position="674"/>
        <end position="699"/>
    </location>
</feature>
<dbReference type="Proteomes" id="UP000030747">
    <property type="component" value="Unassembled WGS sequence"/>
</dbReference>